<evidence type="ECO:0000313" key="1">
    <source>
        <dbReference type="EMBL" id="KAI8435857.1"/>
    </source>
</evidence>
<reference evidence="1 2" key="1">
    <citation type="journal article" date="2022" name="Genome Biol. Evol.">
        <title>The Spruce Budworm Genome: Reconstructing the Evolutionary History of Antifreeze Proteins.</title>
        <authorList>
            <person name="Beliveau C."/>
            <person name="Gagne P."/>
            <person name="Picq S."/>
            <person name="Vernygora O."/>
            <person name="Keeling C.I."/>
            <person name="Pinkney K."/>
            <person name="Doucet D."/>
            <person name="Wen F."/>
            <person name="Johnston J.S."/>
            <person name="Maaroufi H."/>
            <person name="Boyle B."/>
            <person name="Laroche J."/>
            <person name="Dewar K."/>
            <person name="Juretic N."/>
            <person name="Blackburn G."/>
            <person name="Nisole A."/>
            <person name="Brunet B."/>
            <person name="Brandao M."/>
            <person name="Lumley L."/>
            <person name="Duan J."/>
            <person name="Quan G."/>
            <person name="Lucarotti C.J."/>
            <person name="Roe A.D."/>
            <person name="Sperling F.A.H."/>
            <person name="Levesque R.C."/>
            <person name="Cusson M."/>
        </authorList>
    </citation>
    <scope>NUCLEOTIDE SEQUENCE [LARGE SCALE GENOMIC DNA]</scope>
    <source>
        <strain evidence="1">Glfc:IPQL:Cfum</strain>
    </source>
</reference>
<dbReference type="Proteomes" id="UP001064048">
    <property type="component" value="Chromosome 6"/>
</dbReference>
<proteinExistence type="predicted"/>
<dbReference type="EMBL" id="CM046106">
    <property type="protein sequence ID" value="KAI8435857.1"/>
    <property type="molecule type" value="Genomic_DNA"/>
</dbReference>
<organism evidence="1 2">
    <name type="scientific">Choristoneura fumiferana</name>
    <name type="common">Spruce budworm moth</name>
    <name type="synonym">Archips fumiferana</name>
    <dbReference type="NCBI Taxonomy" id="7141"/>
    <lineage>
        <taxon>Eukaryota</taxon>
        <taxon>Metazoa</taxon>
        <taxon>Ecdysozoa</taxon>
        <taxon>Arthropoda</taxon>
        <taxon>Hexapoda</taxon>
        <taxon>Insecta</taxon>
        <taxon>Pterygota</taxon>
        <taxon>Neoptera</taxon>
        <taxon>Endopterygota</taxon>
        <taxon>Lepidoptera</taxon>
        <taxon>Glossata</taxon>
        <taxon>Ditrysia</taxon>
        <taxon>Tortricoidea</taxon>
        <taxon>Tortricidae</taxon>
        <taxon>Tortricinae</taxon>
        <taxon>Choristoneura</taxon>
    </lineage>
</organism>
<comment type="caution">
    <text evidence="1">The sequence shown here is derived from an EMBL/GenBank/DDBJ whole genome shotgun (WGS) entry which is preliminary data.</text>
</comment>
<protein>
    <submittedName>
        <fullName evidence="1">Uncharacterized protein</fullName>
    </submittedName>
</protein>
<name>A0ACC0KIA1_CHOFU</name>
<sequence length="134" mass="15152">MRLRMIAVGTFKIFNMQSYNNIAQKTLDTKMKENLSPNSSLIDSSPSRVTNRNIFCGINDTEIASTNIQQEMDPSNLSVLNQTSTESPVRDRMENLSPNSIIENSPNAEIYSCYYSKSEQQITHTSENNEMDTS</sequence>
<evidence type="ECO:0000313" key="2">
    <source>
        <dbReference type="Proteomes" id="UP001064048"/>
    </source>
</evidence>
<gene>
    <name evidence="1" type="ORF">MSG28_004073</name>
</gene>
<accession>A0ACC0KIA1</accession>
<keyword evidence="2" id="KW-1185">Reference proteome</keyword>